<dbReference type="AlphaFoldDB" id="W7DL62"/>
<keyword evidence="2" id="KW-1185">Reference proteome</keyword>
<protein>
    <submittedName>
        <fullName evidence="1">Uncharacterized protein</fullName>
    </submittedName>
</protein>
<reference evidence="1 2" key="1">
    <citation type="journal article" date="2014" name="Genome Announc.">
        <title>Draft Genome Sequence of Commensalibacter papalotli MX01, a Symbiont Identified from the Guts of Overwintering Monarch Butterflies.</title>
        <authorList>
            <person name="Servin-Garciduenas L.E."/>
            <person name="Sanchez-Quinto A."/>
            <person name="Martinez-Romero E."/>
        </authorList>
    </citation>
    <scope>NUCLEOTIDE SEQUENCE [LARGE SCALE GENOMIC DNA]</scope>
    <source>
        <strain evidence="2">MX-MONARCH01</strain>
    </source>
</reference>
<sequence>MFQTKYKVSRAIEKKIKKLEKDFGMIFESPYVNFLKKFNVVECNEDFAFLLKENLIAGESDVSIDMFLGSSKDEQEDLYSVNYDYQDKIPEDVMAIALVNESDWLCFIPVERFIIGIMR</sequence>
<dbReference type="EMBL" id="ATSX01000002">
    <property type="protein sequence ID" value="EUK17977.1"/>
    <property type="molecule type" value="Genomic_DNA"/>
</dbReference>
<proteinExistence type="predicted"/>
<name>W7DL62_9PROT</name>
<evidence type="ECO:0000313" key="2">
    <source>
        <dbReference type="Proteomes" id="UP000019250"/>
    </source>
</evidence>
<dbReference type="SUPFAM" id="SSF160631">
    <property type="entry name" value="SMI1/KNR4-like"/>
    <property type="match status" value="1"/>
</dbReference>
<comment type="caution">
    <text evidence="1">The sequence shown here is derived from an EMBL/GenBank/DDBJ whole genome shotgun (WGS) entry which is preliminary data.</text>
</comment>
<accession>W7DL62</accession>
<evidence type="ECO:0000313" key="1">
    <source>
        <dbReference type="EMBL" id="EUK17977.1"/>
    </source>
</evidence>
<gene>
    <name evidence="1" type="ORF">COMX_08290</name>
</gene>
<dbReference type="Proteomes" id="UP000019250">
    <property type="component" value="Unassembled WGS sequence"/>
</dbReference>
<organism evidence="1 2">
    <name type="scientific">Commensalibacter papalotli</name>
    <name type="common">ex Servin-Garciduenas et al. 2014</name>
    <dbReference type="NCBI Taxonomy" id="1208583"/>
    <lineage>
        <taxon>Bacteria</taxon>
        <taxon>Pseudomonadati</taxon>
        <taxon>Pseudomonadota</taxon>
        <taxon>Alphaproteobacteria</taxon>
        <taxon>Acetobacterales</taxon>
        <taxon>Acetobacteraceae</taxon>
    </lineage>
</organism>
<dbReference type="InterPro" id="IPR037883">
    <property type="entry name" value="Knr4/Smi1-like_sf"/>
</dbReference>
<dbReference type="Gene3D" id="3.40.1580.10">
    <property type="entry name" value="SMI1/KNR4-like"/>
    <property type="match status" value="1"/>
</dbReference>
<dbReference type="Pfam" id="PF14568">
    <property type="entry name" value="SUKH_6"/>
    <property type="match status" value="1"/>
</dbReference>
<dbReference type="RefSeq" id="WP_034339858.1">
    <property type="nucleotide sequence ID" value="NZ_ATSX01000002.1"/>
</dbReference>